<feature type="compositionally biased region" description="Gly residues" evidence="1">
    <location>
        <begin position="495"/>
        <end position="506"/>
    </location>
</feature>
<feature type="compositionally biased region" description="Basic residues" evidence="1">
    <location>
        <begin position="47"/>
        <end position="57"/>
    </location>
</feature>
<feature type="compositionally biased region" description="Basic and acidic residues" evidence="1">
    <location>
        <begin position="26"/>
        <end position="41"/>
    </location>
</feature>
<feature type="compositionally biased region" description="Low complexity" evidence="1">
    <location>
        <begin position="300"/>
        <end position="318"/>
    </location>
</feature>
<feature type="region of interest" description="Disordered" evidence="1">
    <location>
        <begin position="159"/>
        <end position="506"/>
    </location>
</feature>
<feature type="compositionally biased region" description="Basic and acidic residues" evidence="1">
    <location>
        <begin position="483"/>
        <end position="492"/>
    </location>
</feature>
<feature type="non-terminal residue" evidence="2">
    <location>
        <position position="1"/>
    </location>
</feature>
<evidence type="ECO:0000313" key="2">
    <source>
        <dbReference type="EMBL" id="CAA9319156.1"/>
    </source>
</evidence>
<accession>A0A6J4L4G3</accession>
<proteinExistence type="predicted"/>
<feature type="compositionally biased region" description="Basic and acidic residues" evidence="1">
    <location>
        <begin position="281"/>
        <end position="292"/>
    </location>
</feature>
<reference evidence="2" key="1">
    <citation type="submission" date="2020-02" db="EMBL/GenBank/DDBJ databases">
        <authorList>
            <person name="Meier V. D."/>
        </authorList>
    </citation>
    <scope>NUCLEOTIDE SEQUENCE</scope>
    <source>
        <strain evidence="2">AVDCRST_MAG68</strain>
    </source>
</reference>
<feature type="compositionally biased region" description="Basic residues" evidence="1">
    <location>
        <begin position="259"/>
        <end position="270"/>
    </location>
</feature>
<feature type="compositionally biased region" description="Low complexity" evidence="1">
    <location>
        <begin position="364"/>
        <end position="378"/>
    </location>
</feature>
<feature type="compositionally biased region" description="Low complexity" evidence="1">
    <location>
        <begin position="1"/>
        <end position="11"/>
    </location>
</feature>
<feature type="compositionally biased region" description="Basic and acidic residues" evidence="1">
    <location>
        <begin position="343"/>
        <end position="360"/>
    </location>
</feature>
<organism evidence="2">
    <name type="scientific">uncultured Gemmatimonadota bacterium</name>
    <dbReference type="NCBI Taxonomy" id="203437"/>
    <lineage>
        <taxon>Bacteria</taxon>
        <taxon>Pseudomonadati</taxon>
        <taxon>Gemmatimonadota</taxon>
        <taxon>environmental samples</taxon>
    </lineage>
</organism>
<dbReference type="EMBL" id="CADCTW010000089">
    <property type="protein sequence ID" value="CAA9319156.1"/>
    <property type="molecule type" value="Genomic_DNA"/>
</dbReference>
<feature type="compositionally biased region" description="Basic and acidic residues" evidence="1">
    <location>
        <begin position="169"/>
        <end position="178"/>
    </location>
</feature>
<name>A0A6J4L4G3_9BACT</name>
<feature type="non-terminal residue" evidence="2">
    <location>
        <position position="506"/>
    </location>
</feature>
<protein>
    <submittedName>
        <fullName evidence="2">Diguanylate cyclase/phosphodiesterase (GGDEF &amp; EAL domains) with PAS/PAC sensor(S)</fullName>
    </submittedName>
</protein>
<feature type="region of interest" description="Disordered" evidence="1">
    <location>
        <begin position="1"/>
        <end position="117"/>
    </location>
</feature>
<feature type="compositionally biased region" description="Basic residues" evidence="1">
    <location>
        <begin position="409"/>
        <end position="422"/>
    </location>
</feature>
<gene>
    <name evidence="2" type="ORF">AVDCRST_MAG68-2842</name>
</gene>
<dbReference type="AlphaFoldDB" id="A0A6J4L4G3"/>
<evidence type="ECO:0000256" key="1">
    <source>
        <dbReference type="SAM" id="MobiDB-lite"/>
    </source>
</evidence>
<sequence length="506" mass="52762">GHEPAAGLPRPADARGRAGRAAAPARRQDPGRGRRSVRDPRAQAPARARRVHSRVVYRRGGAGGDPLRGNRPGPGHRGPAHAGPGRLRGGAGGARAHRRHRAHPGGLRRGPLFGDAPGARVRRARLPLQAVRARRGAAAHPQPAGAALASYYLVGRRGGALPRPGGGRQRPDLPDGRGRHGVVRQPRGHGAAGRRAGGAEVPGPGAPRPARRGARLLLRSAAPPHPHHHARDPPGGGREGAVDRAARAARPRAGQGAGAHRHRPRRHRAAGARAAQGRPGFRGEPRAADAAHRHPREPWPAVRRGAAGVPGARGPHGAARARQRRTAGAADRRHAGFGEAVVGEDRDRPAPLFPARDRAGDGGYRAAALRAGRPAAGGERARDGGVRGPGPRGPGAHQPGVERRQVLPPRRHRVDRCGRGGRRPAPARARPRPRHPRGQAGVDLRALPAGGLVRQPREGRHGAGAPHLPQHREAARRQSVGGEHPREGEHLHGSLPGGCLDGGGGV</sequence>